<organism evidence="1 2">
    <name type="scientific">Aegilops tauschii subsp. strangulata</name>
    <name type="common">Goatgrass</name>
    <dbReference type="NCBI Taxonomy" id="200361"/>
    <lineage>
        <taxon>Eukaryota</taxon>
        <taxon>Viridiplantae</taxon>
        <taxon>Streptophyta</taxon>
        <taxon>Embryophyta</taxon>
        <taxon>Tracheophyta</taxon>
        <taxon>Spermatophyta</taxon>
        <taxon>Magnoliopsida</taxon>
        <taxon>Liliopsida</taxon>
        <taxon>Poales</taxon>
        <taxon>Poaceae</taxon>
        <taxon>BOP clade</taxon>
        <taxon>Pooideae</taxon>
        <taxon>Triticodae</taxon>
        <taxon>Triticeae</taxon>
        <taxon>Triticinae</taxon>
        <taxon>Aegilops</taxon>
    </lineage>
</organism>
<reference evidence="1" key="3">
    <citation type="journal article" date="2017" name="Nature">
        <title>Genome sequence of the progenitor of the wheat D genome Aegilops tauschii.</title>
        <authorList>
            <person name="Luo M.C."/>
            <person name="Gu Y.Q."/>
            <person name="Puiu D."/>
            <person name="Wang H."/>
            <person name="Twardziok S.O."/>
            <person name="Deal K.R."/>
            <person name="Huo N."/>
            <person name="Zhu T."/>
            <person name="Wang L."/>
            <person name="Wang Y."/>
            <person name="McGuire P.E."/>
            <person name="Liu S."/>
            <person name="Long H."/>
            <person name="Ramasamy R.K."/>
            <person name="Rodriguez J.C."/>
            <person name="Van S.L."/>
            <person name="Yuan L."/>
            <person name="Wang Z."/>
            <person name="Xia Z."/>
            <person name="Xiao L."/>
            <person name="Anderson O.D."/>
            <person name="Ouyang S."/>
            <person name="Liang Y."/>
            <person name="Zimin A.V."/>
            <person name="Pertea G."/>
            <person name="Qi P."/>
            <person name="Bennetzen J.L."/>
            <person name="Dai X."/>
            <person name="Dawson M.W."/>
            <person name="Muller H.G."/>
            <person name="Kugler K."/>
            <person name="Rivarola-Duarte L."/>
            <person name="Spannagl M."/>
            <person name="Mayer K.F.X."/>
            <person name="Lu F.H."/>
            <person name="Bevan M.W."/>
            <person name="Leroy P."/>
            <person name="Li P."/>
            <person name="You F.M."/>
            <person name="Sun Q."/>
            <person name="Liu Z."/>
            <person name="Lyons E."/>
            <person name="Wicker T."/>
            <person name="Salzberg S.L."/>
            <person name="Devos K.M."/>
            <person name="Dvorak J."/>
        </authorList>
    </citation>
    <scope>NUCLEOTIDE SEQUENCE [LARGE SCALE GENOMIC DNA]</scope>
    <source>
        <strain evidence="1">cv. AL8/78</strain>
    </source>
</reference>
<dbReference type="AlphaFoldDB" id="A0A453G5D7"/>
<reference evidence="2" key="1">
    <citation type="journal article" date="2014" name="Science">
        <title>Ancient hybridizations among the ancestral genomes of bread wheat.</title>
        <authorList>
            <consortium name="International Wheat Genome Sequencing Consortium,"/>
            <person name="Marcussen T."/>
            <person name="Sandve S.R."/>
            <person name="Heier L."/>
            <person name="Spannagl M."/>
            <person name="Pfeifer M."/>
            <person name="Jakobsen K.S."/>
            <person name="Wulff B.B."/>
            <person name="Steuernagel B."/>
            <person name="Mayer K.F."/>
            <person name="Olsen O.A."/>
        </authorList>
    </citation>
    <scope>NUCLEOTIDE SEQUENCE [LARGE SCALE GENOMIC DNA]</scope>
    <source>
        <strain evidence="2">cv. AL8/78</strain>
    </source>
</reference>
<dbReference type="EnsemblPlants" id="AET3Gv20887600.10">
    <property type="protein sequence ID" value="AET3Gv20887600.10"/>
    <property type="gene ID" value="AET3Gv20887600"/>
</dbReference>
<reference evidence="2" key="2">
    <citation type="journal article" date="2017" name="Nat. Plants">
        <title>The Aegilops tauschii genome reveals multiple impacts of transposons.</title>
        <authorList>
            <person name="Zhao G."/>
            <person name="Zou C."/>
            <person name="Li K."/>
            <person name="Wang K."/>
            <person name="Li T."/>
            <person name="Gao L."/>
            <person name="Zhang X."/>
            <person name="Wang H."/>
            <person name="Yang Z."/>
            <person name="Liu X."/>
            <person name="Jiang W."/>
            <person name="Mao L."/>
            <person name="Kong X."/>
            <person name="Jiao Y."/>
            <person name="Jia J."/>
        </authorList>
    </citation>
    <scope>NUCLEOTIDE SEQUENCE [LARGE SCALE GENOMIC DNA]</scope>
    <source>
        <strain evidence="2">cv. AL8/78</strain>
    </source>
</reference>
<dbReference type="Proteomes" id="UP000015105">
    <property type="component" value="Chromosome 3D"/>
</dbReference>
<evidence type="ECO:0000313" key="2">
    <source>
        <dbReference type="Proteomes" id="UP000015105"/>
    </source>
</evidence>
<keyword evidence="2" id="KW-1185">Reference proteome</keyword>
<reference evidence="1" key="4">
    <citation type="submission" date="2019-03" db="UniProtKB">
        <authorList>
            <consortium name="EnsemblPlants"/>
        </authorList>
    </citation>
    <scope>IDENTIFICATION</scope>
</reference>
<dbReference type="Gramene" id="AET3Gv20887600.10">
    <property type="protein sequence ID" value="AET3Gv20887600.10"/>
    <property type="gene ID" value="AET3Gv20887600"/>
</dbReference>
<reference evidence="1" key="5">
    <citation type="journal article" date="2021" name="G3 (Bethesda)">
        <title>Aegilops tauschii genome assembly Aet v5.0 features greater sequence contiguity and improved annotation.</title>
        <authorList>
            <person name="Wang L."/>
            <person name="Zhu T."/>
            <person name="Rodriguez J.C."/>
            <person name="Deal K.R."/>
            <person name="Dubcovsky J."/>
            <person name="McGuire P.E."/>
            <person name="Lux T."/>
            <person name="Spannagl M."/>
            <person name="Mayer K.F.X."/>
            <person name="Baldrich P."/>
            <person name="Meyers B.C."/>
            <person name="Huo N."/>
            <person name="Gu Y.Q."/>
            <person name="Zhou H."/>
            <person name="Devos K.M."/>
            <person name="Bennetzen J.L."/>
            <person name="Unver T."/>
            <person name="Budak H."/>
            <person name="Gulick P.J."/>
            <person name="Galiba G."/>
            <person name="Kalapos B."/>
            <person name="Nelson D.R."/>
            <person name="Li P."/>
            <person name="You F.M."/>
            <person name="Luo M.C."/>
            <person name="Dvorak J."/>
        </authorList>
    </citation>
    <scope>NUCLEOTIDE SEQUENCE [LARGE SCALE GENOMIC DNA]</scope>
    <source>
        <strain evidence="1">cv. AL8/78</strain>
    </source>
</reference>
<sequence length="32" mass="3679">MSTNIVSFPLPSLHCLFNFYREAWNMLGPCCS</sequence>
<proteinExistence type="predicted"/>
<accession>A0A453G5D7</accession>
<evidence type="ECO:0000313" key="1">
    <source>
        <dbReference type="EnsemblPlants" id="AET3Gv20887600.10"/>
    </source>
</evidence>
<protein>
    <submittedName>
        <fullName evidence="1">Uncharacterized protein</fullName>
    </submittedName>
</protein>
<name>A0A453G5D7_AEGTS</name>